<protein>
    <submittedName>
        <fullName evidence="1">Uncharacterized protein</fullName>
    </submittedName>
</protein>
<reference evidence="1 2" key="1">
    <citation type="journal article" date="2022" name="bioRxiv">
        <title>The genome of the oomycete Peronosclerospora sorghi, a cosmopolitan pathogen of maize and sorghum, is inflated with dispersed pseudogenes.</title>
        <authorList>
            <person name="Fletcher K."/>
            <person name="Martin F."/>
            <person name="Isakeit T."/>
            <person name="Cavanaugh K."/>
            <person name="Magill C."/>
            <person name="Michelmore R."/>
        </authorList>
    </citation>
    <scope>NUCLEOTIDE SEQUENCE [LARGE SCALE GENOMIC DNA]</scope>
    <source>
        <strain evidence="1">P6</strain>
    </source>
</reference>
<accession>A0ACC0WR64</accession>
<comment type="caution">
    <text evidence="1">The sequence shown here is derived from an EMBL/GenBank/DDBJ whole genome shotgun (WGS) entry which is preliminary data.</text>
</comment>
<name>A0ACC0WR64_9STRA</name>
<sequence>MQTCSSFLNCVKITATSYLRMDDSSFFVSERKRLGCTNARATSLKQLYEQYGKDGQSRKTLKAQQLWAF</sequence>
<dbReference type="EMBL" id="CM047589">
    <property type="protein sequence ID" value="KAI9920539.1"/>
    <property type="molecule type" value="Genomic_DNA"/>
</dbReference>
<gene>
    <name evidence="1" type="ORF">PsorP6_015481</name>
</gene>
<evidence type="ECO:0000313" key="2">
    <source>
        <dbReference type="Proteomes" id="UP001163321"/>
    </source>
</evidence>
<evidence type="ECO:0000313" key="1">
    <source>
        <dbReference type="EMBL" id="KAI9920539.1"/>
    </source>
</evidence>
<dbReference type="Proteomes" id="UP001163321">
    <property type="component" value="Chromosome 10"/>
</dbReference>
<organism evidence="1 2">
    <name type="scientific">Peronosclerospora sorghi</name>
    <dbReference type="NCBI Taxonomy" id="230839"/>
    <lineage>
        <taxon>Eukaryota</taxon>
        <taxon>Sar</taxon>
        <taxon>Stramenopiles</taxon>
        <taxon>Oomycota</taxon>
        <taxon>Peronosporomycetes</taxon>
        <taxon>Peronosporales</taxon>
        <taxon>Peronosporaceae</taxon>
        <taxon>Peronosclerospora</taxon>
    </lineage>
</organism>
<keyword evidence="2" id="KW-1185">Reference proteome</keyword>
<proteinExistence type="predicted"/>